<reference evidence="3 4" key="1">
    <citation type="submission" date="2018-02" db="EMBL/GenBank/DDBJ databases">
        <title>Genome sequence of the basidiomycete white-rot fungus Phlebia centrifuga.</title>
        <authorList>
            <person name="Granchi Z."/>
            <person name="Peng M."/>
            <person name="de Vries R.P."/>
            <person name="Hilden K."/>
            <person name="Makela M.R."/>
            <person name="Grigoriev I."/>
            <person name="Riley R."/>
        </authorList>
    </citation>
    <scope>NUCLEOTIDE SEQUENCE [LARGE SCALE GENOMIC DNA]</scope>
    <source>
        <strain evidence="3 4">FBCC195</strain>
    </source>
</reference>
<dbReference type="Pfam" id="PF15249">
    <property type="entry name" value="GLTSCR1"/>
    <property type="match status" value="1"/>
</dbReference>
<feature type="compositionally biased region" description="Low complexity" evidence="1">
    <location>
        <begin position="251"/>
        <end position="262"/>
    </location>
</feature>
<feature type="compositionally biased region" description="Polar residues" evidence="1">
    <location>
        <begin position="328"/>
        <end position="366"/>
    </location>
</feature>
<dbReference type="InterPro" id="IPR015671">
    <property type="entry name" value="GSCR1_dom"/>
</dbReference>
<feature type="compositionally biased region" description="Polar residues" evidence="1">
    <location>
        <begin position="409"/>
        <end position="421"/>
    </location>
</feature>
<feature type="region of interest" description="Disordered" evidence="1">
    <location>
        <begin position="314"/>
        <end position="368"/>
    </location>
</feature>
<feature type="region of interest" description="Disordered" evidence="1">
    <location>
        <begin position="245"/>
        <end position="287"/>
    </location>
</feature>
<feature type="region of interest" description="Disordered" evidence="1">
    <location>
        <begin position="34"/>
        <end position="73"/>
    </location>
</feature>
<feature type="compositionally biased region" description="Low complexity" evidence="1">
    <location>
        <begin position="1"/>
        <end position="18"/>
    </location>
</feature>
<gene>
    <name evidence="3" type="ORF">PHLCEN_2v6494</name>
</gene>
<dbReference type="STRING" id="98765.A0A2R6NZ94"/>
<comment type="caution">
    <text evidence="3">The sequence shown here is derived from an EMBL/GenBank/DDBJ whole genome shotgun (WGS) entry which is preliminary data.</text>
</comment>
<sequence>MSRLGQTSSLPSSSTLETHYSAAGSSAFHVPHAATPDASVSAVSKAPTPAPTHVAESGDVANGANGTQPKIPLTVDVEAIRDDVWKRGKNKGRRPEEVDVMSQTAARIAMKLAADHQAVLHPDVDTPFTDAVDVVKRLLPYHIFQHPAEDLLALTRPIGKGKRKATEEDLLREEIEETRFALQCWKRKATLEKRFKRIRTNAGKRTASDDQAYILANAILESDRGEVSVLNGEYRQARAELDRIEREKKAAAAAATPPSSRTQQHPPRQSTSVPTSYTPTQTPSAYTSQYRGYTYPYAQTYSSSPYTYNPYAPTTTPGSYSTPPPAQPQSVPLNAPPSNAHPSTATSPADPTQLTTSLSSAVTSPTEPIPIQIPVSSLGELSSYGIIPVLAANAPPADQPQPAAVLKGTMQNAASSESTGGITRRPDVERY</sequence>
<organism evidence="3 4">
    <name type="scientific">Hermanssonia centrifuga</name>
    <dbReference type="NCBI Taxonomy" id="98765"/>
    <lineage>
        <taxon>Eukaryota</taxon>
        <taxon>Fungi</taxon>
        <taxon>Dikarya</taxon>
        <taxon>Basidiomycota</taxon>
        <taxon>Agaricomycotina</taxon>
        <taxon>Agaricomycetes</taxon>
        <taxon>Polyporales</taxon>
        <taxon>Meruliaceae</taxon>
        <taxon>Hermanssonia</taxon>
    </lineage>
</organism>
<keyword evidence="4" id="KW-1185">Reference proteome</keyword>
<proteinExistence type="predicted"/>
<feature type="compositionally biased region" description="Polar residues" evidence="1">
    <location>
        <begin position="263"/>
        <end position="287"/>
    </location>
</feature>
<dbReference type="AlphaFoldDB" id="A0A2R6NZ94"/>
<feature type="compositionally biased region" description="Low complexity" evidence="1">
    <location>
        <begin position="393"/>
        <end position="404"/>
    </location>
</feature>
<evidence type="ECO:0000259" key="2">
    <source>
        <dbReference type="Pfam" id="PF15249"/>
    </source>
</evidence>
<name>A0A2R6NZ94_9APHY</name>
<dbReference type="Proteomes" id="UP000186601">
    <property type="component" value="Unassembled WGS sequence"/>
</dbReference>
<evidence type="ECO:0000256" key="1">
    <source>
        <dbReference type="SAM" id="MobiDB-lite"/>
    </source>
</evidence>
<feature type="domain" description="GLTSCR protein conserved" evidence="2">
    <location>
        <begin position="115"/>
        <end position="228"/>
    </location>
</feature>
<feature type="region of interest" description="Disordered" evidence="1">
    <location>
        <begin position="1"/>
        <end position="21"/>
    </location>
</feature>
<protein>
    <recommendedName>
        <fullName evidence="2">GLTSCR protein conserved domain-containing protein</fullName>
    </recommendedName>
</protein>
<accession>A0A2R6NZ94</accession>
<feature type="region of interest" description="Disordered" evidence="1">
    <location>
        <begin position="393"/>
        <end position="431"/>
    </location>
</feature>
<dbReference type="EMBL" id="MLYV02000625">
    <property type="protein sequence ID" value="PSR81159.1"/>
    <property type="molecule type" value="Genomic_DNA"/>
</dbReference>
<evidence type="ECO:0000313" key="4">
    <source>
        <dbReference type="Proteomes" id="UP000186601"/>
    </source>
</evidence>
<dbReference type="OrthoDB" id="2556847at2759"/>
<evidence type="ECO:0000313" key="3">
    <source>
        <dbReference type="EMBL" id="PSR81159.1"/>
    </source>
</evidence>